<dbReference type="GO" id="GO:0004479">
    <property type="term" value="F:methionyl-tRNA formyltransferase activity"/>
    <property type="evidence" value="ECO:0007669"/>
    <property type="project" value="TreeGrafter"/>
</dbReference>
<evidence type="ECO:0000313" key="4">
    <source>
        <dbReference type="Proteomes" id="UP000186594"/>
    </source>
</evidence>
<dbReference type="PANTHER" id="PTHR11138">
    <property type="entry name" value="METHIONYL-TRNA FORMYLTRANSFERASE"/>
    <property type="match status" value="1"/>
</dbReference>
<name>A0A1U7LWJ6_NEOID</name>
<dbReference type="InterPro" id="IPR002376">
    <property type="entry name" value="Formyl_transf_N"/>
</dbReference>
<comment type="caution">
    <text evidence="3">The sequence shown here is derived from an EMBL/GenBank/DDBJ whole genome shotgun (WGS) entry which is preliminary data.</text>
</comment>
<protein>
    <submittedName>
        <fullName evidence="3">Methionyl-tRNA formyltransferase</fullName>
    </submittedName>
</protein>
<evidence type="ECO:0000313" key="3">
    <source>
        <dbReference type="EMBL" id="OLL26881.1"/>
    </source>
</evidence>
<dbReference type="InterPro" id="IPR036477">
    <property type="entry name" value="Formyl_transf_N_sf"/>
</dbReference>
<dbReference type="EMBL" id="LXFE01000139">
    <property type="protein sequence ID" value="OLL26881.1"/>
    <property type="molecule type" value="Genomic_DNA"/>
</dbReference>
<gene>
    <name evidence="3" type="ORF">NEOLI_001759</name>
</gene>
<dbReference type="Pfam" id="PF02911">
    <property type="entry name" value="Formyl_trans_C"/>
    <property type="match status" value="1"/>
</dbReference>
<evidence type="ECO:0000259" key="2">
    <source>
        <dbReference type="Pfam" id="PF02911"/>
    </source>
</evidence>
<sequence>MAASMSIHRSFQGILASSSAFIDLPRFYGPAPIHHALLSGDTTTGVTVQSLHPTKFDQGKILARSEEIPISTTSTYDLLYKRLADVGADLLLNVLQSRTFESEGLLPIHEAKYAPKVSKEDQVIKWDEWDIKTFNRHAQAFRNLYCHLGCQNLRMFKLSGFEISHLQQDDIGSHEPGSFRHRNREMVISLNDGEVVVKNVQPEGKTWVAGCDWVRGWHGGAGGVFT</sequence>
<dbReference type="Pfam" id="PF00551">
    <property type="entry name" value="Formyl_trans_N"/>
    <property type="match status" value="1"/>
</dbReference>
<dbReference type="InterPro" id="IPR005793">
    <property type="entry name" value="Formyl_trans_C"/>
</dbReference>
<dbReference type="InterPro" id="IPR011034">
    <property type="entry name" value="Formyl_transferase-like_C_sf"/>
</dbReference>
<dbReference type="SUPFAM" id="SSF53328">
    <property type="entry name" value="Formyltransferase"/>
    <property type="match status" value="1"/>
</dbReference>
<keyword evidence="4" id="KW-1185">Reference proteome</keyword>
<dbReference type="GO" id="GO:0005739">
    <property type="term" value="C:mitochondrion"/>
    <property type="evidence" value="ECO:0007669"/>
    <property type="project" value="TreeGrafter"/>
</dbReference>
<organism evidence="3 4">
    <name type="scientific">Neolecta irregularis (strain DAH-3)</name>
    <dbReference type="NCBI Taxonomy" id="1198029"/>
    <lineage>
        <taxon>Eukaryota</taxon>
        <taxon>Fungi</taxon>
        <taxon>Dikarya</taxon>
        <taxon>Ascomycota</taxon>
        <taxon>Taphrinomycotina</taxon>
        <taxon>Neolectales</taxon>
        <taxon>Neolectaceae</taxon>
        <taxon>Neolecta</taxon>
    </lineage>
</organism>
<keyword evidence="3" id="KW-0808">Transferase</keyword>
<feature type="domain" description="Formyl transferase C-terminal" evidence="2">
    <location>
        <begin position="116"/>
        <end position="216"/>
    </location>
</feature>
<dbReference type="SUPFAM" id="SSF50486">
    <property type="entry name" value="FMT C-terminal domain-like"/>
    <property type="match status" value="1"/>
</dbReference>
<proteinExistence type="predicted"/>
<reference evidence="3 4" key="1">
    <citation type="submission" date="2016-04" db="EMBL/GenBank/DDBJ databases">
        <title>Evolutionary innovation and constraint leading to complex multicellularity in the Ascomycota.</title>
        <authorList>
            <person name="Cisse O."/>
            <person name="Nguyen A."/>
            <person name="Hewitt D.A."/>
            <person name="Jedd G."/>
            <person name="Stajich J.E."/>
        </authorList>
    </citation>
    <scope>NUCLEOTIDE SEQUENCE [LARGE SCALE GENOMIC DNA]</scope>
    <source>
        <strain evidence="3 4">DAH-3</strain>
    </source>
</reference>
<accession>A0A1U7LWJ6</accession>
<feature type="domain" description="Formyl transferase N-terminal" evidence="1">
    <location>
        <begin position="24"/>
        <end position="95"/>
    </location>
</feature>
<dbReference type="Gene3D" id="3.40.50.12230">
    <property type="match status" value="1"/>
</dbReference>
<dbReference type="STRING" id="1198029.A0A1U7LWJ6"/>
<dbReference type="Proteomes" id="UP000186594">
    <property type="component" value="Unassembled WGS sequence"/>
</dbReference>
<dbReference type="AlphaFoldDB" id="A0A1U7LWJ6"/>
<dbReference type="PANTHER" id="PTHR11138:SF5">
    <property type="entry name" value="METHIONYL-TRNA FORMYLTRANSFERASE, MITOCHONDRIAL"/>
    <property type="match status" value="1"/>
</dbReference>
<evidence type="ECO:0000259" key="1">
    <source>
        <dbReference type="Pfam" id="PF00551"/>
    </source>
</evidence>
<dbReference type="OrthoDB" id="10268103at2759"/>